<feature type="coiled-coil region" evidence="34">
    <location>
        <begin position="713"/>
        <end position="747"/>
    </location>
</feature>
<keyword evidence="23" id="KW-0472">Membrane</keyword>
<feature type="compositionally biased region" description="Basic and acidic residues" evidence="35">
    <location>
        <begin position="464"/>
        <end position="476"/>
    </location>
</feature>
<evidence type="ECO:0000256" key="13">
    <source>
        <dbReference type="ARBA" id="ARBA00022679"/>
    </source>
</evidence>
<dbReference type="EC" id="2.7.11.1" evidence="8"/>
<evidence type="ECO:0000256" key="32">
    <source>
        <dbReference type="ARBA" id="ARBA00048977"/>
    </source>
</evidence>
<evidence type="ECO:0000256" key="15">
    <source>
        <dbReference type="ARBA" id="ARBA00022741"/>
    </source>
</evidence>
<dbReference type="Gene3D" id="3.30.200.20">
    <property type="entry name" value="Phosphorylase Kinase, domain 1"/>
    <property type="match status" value="1"/>
</dbReference>
<dbReference type="CDD" id="cd05596">
    <property type="entry name" value="STKc_ROCK"/>
    <property type="match status" value="1"/>
</dbReference>
<dbReference type="InterPro" id="IPR000719">
    <property type="entry name" value="Prot_kinase_dom"/>
</dbReference>
<feature type="domain" description="AGC-kinase C-terminal" evidence="38">
    <location>
        <begin position="323"/>
        <end position="391"/>
    </location>
</feature>
<keyword evidence="40" id="KW-1185">Reference proteome</keyword>
<evidence type="ECO:0000256" key="20">
    <source>
        <dbReference type="ARBA" id="ARBA00022842"/>
    </source>
</evidence>
<feature type="coiled-coil region" evidence="34">
    <location>
        <begin position="612"/>
        <end position="646"/>
    </location>
</feature>
<dbReference type="GO" id="GO:0030866">
    <property type="term" value="P:cortical actin cytoskeleton organization"/>
    <property type="evidence" value="ECO:0007669"/>
    <property type="project" value="TreeGrafter"/>
</dbReference>
<dbReference type="GO" id="GO:0010494">
    <property type="term" value="C:cytoplasmic stress granule"/>
    <property type="evidence" value="ECO:0007669"/>
    <property type="project" value="TreeGrafter"/>
</dbReference>
<accession>A0AAQ4P9I3</accession>
<evidence type="ECO:0000256" key="30">
    <source>
        <dbReference type="ARBA" id="ARBA00044332"/>
    </source>
</evidence>
<dbReference type="InterPro" id="IPR057529">
    <property type="entry name" value="MRCK/ROCK_PH"/>
</dbReference>
<dbReference type="GO" id="GO:0005524">
    <property type="term" value="F:ATP binding"/>
    <property type="evidence" value="ECO:0007669"/>
    <property type="project" value="UniProtKB-UniRule"/>
</dbReference>
<dbReference type="GO" id="GO:0000139">
    <property type="term" value="C:Golgi membrane"/>
    <property type="evidence" value="ECO:0007669"/>
    <property type="project" value="UniProtKB-SubCell"/>
</dbReference>
<dbReference type="Pfam" id="PF25346">
    <property type="entry name" value="PH_MRCK"/>
    <property type="match status" value="1"/>
</dbReference>
<evidence type="ECO:0000313" key="40">
    <source>
        <dbReference type="Proteomes" id="UP000007635"/>
    </source>
</evidence>
<dbReference type="GO" id="GO:0030027">
    <property type="term" value="C:lamellipodium"/>
    <property type="evidence" value="ECO:0007669"/>
    <property type="project" value="UniProtKB-SubCell"/>
</dbReference>
<dbReference type="GO" id="GO:0031267">
    <property type="term" value="F:small GTPase binding"/>
    <property type="evidence" value="ECO:0007669"/>
    <property type="project" value="InterPro"/>
</dbReference>
<dbReference type="InterPro" id="IPR017441">
    <property type="entry name" value="Protein_kinase_ATP_BS"/>
</dbReference>
<dbReference type="Gene3D" id="3.30.60.20">
    <property type="match status" value="1"/>
</dbReference>
<dbReference type="SUPFAM" id="SSF56112">
    <property type="entry name" value="Protein kinase-like (PK-like)"/>
    <property type="match status" value="1"/>
</dbReference>
<evidence type="ECO:0000256" key="28">
    <source>
        <dbReference type="ARBA" id="ARBA00044326"/>
    </source>
</evidence>
<evidence type="ECO:0000256" key="27">
    <source>
        <dbReference type="ARBA" id="ARBA00044069"/>
    </source>
</evidence>
<evidence type="ECO:0000256" key="31">
    <source>
        <dbReference type="ARBA" id="ARBA00048659"/>
    </source>
</evidence>
<dbReference type="GO" id="GO:0032059">
    <property type="term" value="C:bleb"/>
    <property type="evidence" value="ECO:0007669"/>
    <property type="project" value="UniProtKB-SubCell"/>
</dbReference>
<evidence type="ECO:0000256" key="33">
    <source>
        <dbReference type="PROSITE-ProRule" id="PRU10141"/>
    </source>
</evidence>
<dbReference type="GeneTree" id="ENSGT01030000234517"/>
<organism evidence="39 40">
    <name type="scientific">Gasterosteus aculeatus aculeatus</name>
    <name type="common">three-spined stickleback</name>
    <dbReference type="NCBI Taxonomy" id="481459"/>
    <lineage>
        <taxon>Eukaryota</taxon>
        <taxon>Metazoa</taxon>
        <taxon>Chordata</taxon>
        <taxon>Craniata</taxon>
        <taxon>Vertebrata</taxon>
        <taxon>Euteleostomi</taxon>
        <taxon>Actinopterygii</taxon>
        <taxon>Neopterygii</taxon>
        <taxon>Teleostei</taxon>
        <taxon>Neoteleostei</taxon>
        <taxon>Acanthomorphata</taxon>
        <taxon>Eupercaria</taxon>
        <taxon>Perciformes</taxon>
        <taxon>Cottioidei</taxon>
        <taxon>Gasterosteales</taxon>
        <taxon>Gasterosteidae</taxon>
        <taxon>Gasterosteus</taxon>
    </lineage>
</organism>
<evidence type="ECO:0000256" key="3">
    <source>
        <dbReference type="ARBA" id="ARBA00004236"/>
    </source>
</evidence>
<dbReference type="InterPro" id="IPR011993">
    <property type="entry name" value="PH-like_dom_sf"/>
</dbReference>
<feature type="coiled-coil region" evidence="34">
    <location>
        <begin position="884"/>
        <end position="971"/>
    </location>
</feature>
<dbReference type="InterPro" id="IPR000961">
    <property type="entry name" value="AGC-kinase_C"/>
</dbReference>
<dbReference type="SMART" id="SM00133">
    <property type="entry name" value="S_TK_X"/>
    <property type="match status" value="1"/>
</dbReference>
<dbReference type="PROSITE" id="PS00108">
    <property type="entry name" value="PROTEIN_KINASE_ST"/>
    <property type="match status" value="1"/>
</dbReference>
<evidence type="ECO:0000256" key="23">
    <source>
        <dbReference type="ARBA" id="ARBA00023136"/>
    </source>
</evidence>
<comment type="subcellular location">
    <subcellularLocation>
        <location evidence="3">Cell membrane</location>
    </subcellularLocation>
    <subcellularLocation>
        <location evidence="26">Cell projection</location>
        <location evidence="26">Bleb</location>
    </subcellularLocation>
    <subcellularLocation>
        <location evidence="6">Cell projection</location>
        <location evidence="6">Lamellipodium</location>
    </subcellularLocation>
    <subcellularLocation>
        <location evidence="5">Cell projection</location>
        <location evidence="5">Ruffle</location>
    </subcellularLocation>
    <subcellularLocation>
        <location evidence="2">Cytoplasm</location>
        <location evidence="2">Cytoskeleton</location>
        <location evidence="2">Microtubule organizing center</location>
        <location evidence="2">Centrosome</location>
        <location evidence="2">Centriole</location>
    </subcellularLocation>
    <subcellularLocation>
        <location evidence="4">Golgi apparatus membrane</location>
        <topology evidence="4">Peripheral membrane protein</topology>
    </subcellularLocation>
</comment>
<dbReference type="GO" id="GO:1901888">
    <property type="term" value="P:regulation of cell junction assembly"/>
    <property type="evidence" value="ECO:0007669"/>
    <property type="project" value="TreeGrafter"/>
</dbReference>
<dbReference type="GO" id="GO:0072518">
    <property type="term" value="F:Rho-dependent protein serine/threonine kinase activity"/>
    <property type="evidence" value="ECO:0007669"/>
    <property type="project" value="TreeGrafter"/>
</dbReference>
<dbReference type="SMART" id="SM00109">
    <property type="entry name" value="C1"/>
    <property type="match status" value="1"/>
</dbReference>
<dbReference type="AlphaFoldDB" id="A0AAQ4P9I3"/>
<evidence type="ECO:0000259" key="36">
    <source>
        <dbReference type="PROSITE" id="PS50011"/>
    </source>
</evidence>
<reference evidence="39" key="3">
    <citation type="submission" date="2025-09" db="UniProtKB">
        <authorList>
            <consortium name="Ensembl"/>
        </authorList>
    </citation>
    <scope>IDENTIFICATION</scope>
</reference>
<dbReference type="FunFam" id="3.30.200.20:FF:000017">
    <property type="entry name" value="Non-specific serine/threonine protein kinase"/>
    <property type="match status" value="1"/>
</dbReference>
<keyword evidence="14" id="KW-0479">Metal-binding</keyword>
<evidence type="ECO:0000256" key="6">
    <source>
        <dbReference type="ARBA" id="ARBA00004510"/>
    </source>
</evidence>
<evidence type="ECO:0000256" key="34">
    <source>
        <dbReference type="SAM" id="Coils"/>
    </source>
</evidence>
<dbReference type="InterPro" id="IPR050839">
    <property type="entry name" value="Rho-assoc_Ser/Thr_Kinase"/>
</dbReference>
<dbReference type="FunFam" id="3.30.200.20:FF:001759">
    <property type="entry name" value="Rho-associated, coiled-coil-containing protein kinase 2b"/>
    <property type="match status" value="1"/>
</dbReference>
<dbReference type="Gene3D" id="2.30.29.30">
    <property type="entry name" value="Pleckstrin-homology domain (PH domain)/Phosphotyrosine-binding domain (PTB)"/>
    <property type="match status" value="1"/>
</dbReference>
<dbReference type="PROSITE" id="PS50011">
    <property type="entry name" value="PROTEIN_KINASE_DOM"/>
    <property type="match status" value="1"/>
</dbReference>
<keyword evidence="20" id="KW-0460">Magnesium</keyword>
<evidence type="ECO:0000256" key="5">
    <source>
        <dbReference type="ARBA" id="ARBA00004466"/>
    </source>
</evidence>
<feature type="region of interest" description="Disordered" evidence="35">
    <location>
        <begin position="448"/>
        <end position="476"/>
    </location>
</feature>
<comment type="cofactor">
    <cofactor evidence="1">
        <name>Mg(2+)</name>
        <dbReference type="ChEBI" id="CHEBI:18420"/>
    </cofactor>
</comment>
<comment type="similarity">
    <text evidence="7">Belongs to the protein kinase superfamily. AGC Ser/Thr protein kinase family.</text>
</comment>
<dbReference type="SMART" id="SM00220">
    <property type="entry name" value="S_TKc"/>
    <property type="match status" value="1"/>
</dbReference>
<evidence type="ECO:0000256" key="2">
    <source>
        <dbReference type="ARBA" id="ARBA00004114"/>
    </source>
</evidence>
<dbReference type="PROSITE" id="PS00107">
    <property type="entry name" value="PROTEIN_KINASE_ATP"/>
    <property type="match status" value="1"/>
</dbReference>
<evidence type="ECO:0000313" key="39">
    <source>
        <dbReference type="Ensembl" id="ENSGACP00000035536.1"/>
    </source>
</evidence>
<evidence type="ECO:0000256" key="25">
    <source>
        <dbReference type="ARBA" id="ARBA00023273"/>
    </source>
</evidence>
<dbReference type="Pfam" id="PF08912">
    <property type="entry name" value="Rho_Binding"/>
    <property type="match status" value="2"/>
</dbReference>
<dbReference type="InterPro" id="IPR011009">
    <property type="entry name" value="Kinase-like_dom_sf"/>
</dbReference>
<keyword evidence="16" id="KW-0863">Zinc-finger</keyword>
<dbReference type="PANTHER" id="PTHR22988">
    <property type="entry name" value="MYOTONIC DYSTROPHY S/T KINASE-RELATED"/>
    <property type="match status" value="1"/>
</dbReference>
<dbReference type="GO" id="GO:0008270">
    <property type="term" value="F:zinc ion binding"/>
    <property type="evidence" value="ECO:0007669"/>
    <property type="project" value="UniProtKB-KW"/>
</dbReference>
<dbReference type="GO" id="GO:0005886">
    <property type="term" value="C:plasma membrane"/>
    <property type="evidence" value="ECO:0007669"/>
    <property type="project" value="UniProtKB-SubCell"/>
</dbReference>
<keyword evidence="15 33" id="KW-0547">Nucleotide-binding</keyword>
<keyword evidence="12" id="KW-0597">Phosphoprotein</keyword>
<dbReference type="Proteomes" id="UP000007635">
    <property type="component" value="Chromosome III"/>
</dbReference>
<dbReference type="PROSITE" id="PS51285">
    <property type="entry name" value="AGC_KINASE_CTER"/>
    <property type="match status" value="1"/>
</dbReference>
<evidence type="ECO:0000256" key="26">
    <source>
        <dbReference type="ARBA" id="ARBA00043945"/>
    </source>
</evidence>
<dbReference type="GO" id="GO:0001726">
    <property type="term" value="C:ruffle"/>
    <property type="evidence" value="ECO:0007669"/>
    <property type="project" value="UniProtKB-SubCell"/>
</dbReference>
<dbReference type="InterPro" id="IPR015008">
    <property type="entry name" value="ROCK_Rho-bd_dom"/>
</dbReference>
<evidence type="ECO:0000256" key="16">
    <source>
        <dbReference type="ARBA" id="ARBA00022771"/>
    </source>
</evidence>
<dbReference type="GO" id="GO:0007266">
    <property type="term" value="P:Rho protein signal transduction"/>
    <property type="evidence" value="ECO:0007669"/>
    <property type="project" value="TreeGrafter"/>
</dbReference>
<evidence type="ECO:0000256" key="10">
    <source>
        <dbReference type="ARBA" id="ARBA00022490"/>
    </source>
</evidence>
<feature type="domain" description="Phorbol-ester/DAG-type" evidence="37">
    <location>
        <begin position="1129"/>
        <end position="1184"/>
    </location>
</feature>
<dbReference type="SUPFAM" id="SSF57889">
    <property type="entry name" value="Cysteine-rich domain"/>
    <property type="match status" value="1"/>
</dbReference>
<dbReference type="InterPro" id="IPR008271">
    <property type="entry name" value="Ser/Thr_kinase_AS"/>
</dbReference>
<protein>
    <recommendedName>
        <fullName evidence="27">Rho-associated protein kinase 1</fullName>
        <ecNumber evidence="8">2.7.11.1</ecNumber>
    </recommendedName>
    <alternativeName>
        <fullName evidence="29">Rho-associated, coiled-coil-containing protein kinase 1</fullName>
    </alternativeName>
    <alternativeName>
        <fullName evidence="28">Rho-associated, coiled-coil-containing protein kinase I</fullName>
    </alternativeName>
    <alternativeName>
        <fullName evidence="30">p160 ROCK-1</fullName>
    </alternativeName>
</protein>
<evidence type="ECO:0000256" key="21">
    <source>
        <dbReference type="ARBA" id="ARBA00023034"/>
    </source>
</evidence>
<dbReference type="GO" id="GO:0031032">
    <property type="term" value="P:actomyosin structure organization"/>
    <property type="evidence" value="ECO:0007669"/>
    <property type="project" value="TreeGrafter"/>
</dbReference>
<dbReference type="InterPro" id="IPR046349">
    <property type="entry name" value="C1-like_sf"/>
</dbReference>
<keyword evidence="9" id="KW-1003">Cell membrane</keyword>
<evidence type="ECO:0000256" key="4">
    <source>
        <dbReference type="ARBA" id="ARBA00004395"/>
    </source>
</evidence>
<dbReference type="SUPFAM" id="SSF103652">
    <property type="entry name" value="G protein-binding domain"/>
    <property type="match status" value="1"/>
</dbReference>
<evidence type="ECO:0000256" key="9">
    <source>
        <dbReference type="ARBA" id="ARBA00022475"/>
    </source>
</evidence>
<keyword evidence="19 33" id="KW-0067">ATP-binding</keyword>
<dbReference type="InterPro" id="IPR002219">
    <property type="entry name" value="PKC_DAG/PE"/>
</dbReference>
<feature type="compositionally biased region" description="Polar residues" evidence="35">
    <location>
        <begin position="1222"/>
        <end position="1255"/>
    </location>
</feature>
<evidence type="ECO:0000256" key="35">
    <source>
        <dbReference type="SAM" id="MobiDB-lite"/>
    </source>
</evidence>
<keyword evidence="17" id="KW-0418">Kinase</keyword>
<dbReference type="FunFam" id="1.10.510.10:FF:000047">
    <property type="entry name" value="Rho-associated protein kinase 1"/>
    <property type="match status" value="1"/>
</dbReference>
<evidence type="ECO:0000256" key="14">
    <source>
        <dbReference type="ARBA" id="ARBA00022723"/>
    </source>
</evidence>
<evidence type="ECO:0000256" key="17">
    <source>
        <dbReference type="ARBA" id="ARBA00022777"/>
    </source>
</evidence>
<feature type="coiled-coil region" evidence="34">
    <location>
        <begin position="787"/>
        <end position="821"/>
    </location>
</feature>
<dbReference type="CDD" id="cd01242">
    <property type="entry name" value="PH_ROCK"/>
    <property type="match status" value="1"/>
</dbReference>
<feature type="binding site" evidence="33">
    <location>
        <position position="87"/>
    </location>
    <ligand>
        <name>ATP</name>
        <dbReference type="ChEBI" id="CHEBI:30616"/>
    </ligand>
</feature>
<dbReference type="GO" id="GO:0000281">
    <property type="term" value="P:mitotic cytokinesis"/>
    <property type="evidence" value="ECO:0007669"/>
    <property type="project" value="TreeGrafter"/>
</dbReference>
<feature type="domain" description="Protein kinase" evidence="36">
    <location>
        <begin position="58"/>
        <end position="320"/>
    </location>
</feature>
<evidence type="ECO:0000259" key="38">
    <source>
        <dbReference type="PROSITE" id="PS51285"/>
    </source>
</evidence>
<evidence type="ECO:0000256" key="22">
    <source>
        <dbReference type="ARBA" id="ARBA00023054"/>
    </source>
</evidence>
<dbReference type="Ensembl" id="ENSGACT00000079794.1">
    <property type="protein sequence ID" value="ENSGACP00000035536.1"/>
    <property type="gene ID" value="ENSGACG00000017327.2"/>
</dbReference>
<keyword evidence="11" id="KW-0723">Serine/threonine-protein kinase</keyword>
<dbReference type="Gene3D" id="1.10.510.10">
    <property type="entry name" value="Transferase(Phosphotransferase) domain 1"/>
    <property type="match status" value="1"/>
</dbReference>
<feature type="region of interest" description="Disordered" evidence="35">
    <location>
        <begin position="1213"/>
        <end position="1255"/>
    </location>
</feature>
<feature type="coiled-coil region" evidence="34">
    <location>
        <begin position="540"/>
        <end position="567"/>
    </location>
</feature>
<evidence type="ECO:0000256" key="24">
    <source>
        <dbReference type="ARBA" id="ARBA00023212"/>
    </source>
</evidence>
<evidence type="ECO:0000256" key="11">
    <source>
        <dbReference type="ARBA" id="ARBA00022527"/>
    </source>
</evidence>
<keyword evidence="10" id="KW-0963">Cytoplasm</keyword>
<keyword evidence="18" id="KW-0862">Zinc</keyword>
<evidence type="ECO:0000256" key="12">
    <source>
        <dbReference type="ARBA" id="ARBA00022553"/>
    </source>
</evidence>
<evidence type="ECO:0000256" key="1">
    <source>
        <dbReference type="ARBA" id="ARBA00001946"/>
    </source>
</evidence>
<reference evidence="39" key="2">
    <citation type="submission" date="2025-08" db="UniProtKB">
        <authorList>
            <consortium name="Ensembl"/>
        </authorList>
    </citation>
    <scope>IDENTIFICATION</scope>
</reference>
<keyword evidence="13" id="KW-0808">Transferase</keyword>
<keyword evidence="24" id="KW-0206">Cytoskeleton</keyword>
<dbReference type="CDD" id="cd22250">
    <property type="entry name" value="ROCK_SBD"/>
    <property type="match status" value="1"/>
</dbReference>
<dbReference type="PANTHER" id="PTHR22988:SF33">
    <property type="entry name" value="RHO-ASSOCIATED PROTEIN KINASE 1"/>
    <property type="match status" value="1"/>
</dbReference>
<comment type="catalytic activity">
    <reaction evidence="31">
        <text>L-threonyl-[protein] + ATP = O-phospho-L-threonyl-[protein] + ADP + H(+)</text>
        <dbReference type="Rhea" id="RHEA:46608"/>
        <dbReference type="Rhea" id="RHEA-COMP:11060"/>
        <dbReference type="Rhea" id="RHEA-COMP:11605"/>
        <dbReference type="ChEBI" id="CHEBI:15378"/>
        <dbReference type="ChEBI" id="CHEBI:30013"/>
        <dbReference type="ChEBI" id="CHEBI:30616"/>
        <dbReference type="ChEBI" id="CHEBI:61977"/>
        <dbReference type="ChEBI" id="CHEBI:456216"/>
        <dbReference type="EC" id="2.7.11.1"/>
    </reaction>
    <physiologicalReaction direction="left-to-right" evidence="31">
        <dbReference type="Rhea" id="RHEA:46609"/>
    </physiologicalReaction>
</comment>
<dbReference type="GO" id="GO:0048598">
    <property type="term" value="P:embryonic morphogenesis"/>
    <property type="evidence" value="ECO:0007669"/>
    <property type="project" value="TreeGrafter"/>
</dbReference>
<proteinExistence type="inferred from homology"/>
<dbReference type="PROSITE" id="PS50081">
    <property type="entry name" value="ZF_DAG_PE_2"/>
    <property type="match status" value="1"/>
</dbReference>
<keyword evidence="22 34" id="KW-0175">Coiled coil</keyword>
<comment type="catalytic activity">
    <reaction evidence="32">
        <text>L-seryl-[protein] + ATP = O-phospho-L-seryl-[protein] + ADP + H(+)</text>
        <dbReference type="Rhea" id="RHEA:17989"/>
        <dbReference type="Rhea" id="RHEA-COMP:9863"/>
        <dbReference type="Rhea" id="RHEA-COMP:11604"/>
        <dbReference type="ChEBI" id="CHEBI:15378"/>
        <dbReference type="ChEBI" id="CHEBI:29999"/>
        <dbReference type="ChEBI" id="CHEBI:30616"/>
        <dbReference type="ChEBI" id="CHEBI:83421"/>
        <dbReference type="ChEBI" id="CHEBI:456216"/>
        <dbReference type="EC" id="2.7.11.1"/>
    </reaction>
    <physiologicalReaction direction="left-to-right" evidence="32">
        <dbReference type="Rhea" id="RHEA:17990"/>
    </physiologicalReaction>
</comment>
<evidence type="ECO:0000256" key="19">
    <source>
        <dbReference type="ARBA" id="ARBA00022840"/>
    </source>
</evidence>
<keyword evidence="25" id="KW-0966">Cell projection</keyword>
<evidence type="ECO:0000256" key="8">
    <source>
        <dbReference type="ARBA" id="ARBA00012513"/>
    </source>
</evidence>
<dbReference type="Pfam" id="PF00069">
    <property type="entry name" value="Pkinase"/>
    <property type="match status" value="1"/>
</dbReference>
<evidence type="ECO:0000256" key="29">
    <source>
        <dbReference type="ARBA" id="ARBA00044327"/>
    </source>
</evidence>
<dbReference type="GO" id="GO:0005814">
    <property type="term" value="C:centriole"/>
    <property type="evidence" value="ECO:0007669"/>
    <property type="project" value="UniProtKB-SubCell"/>
</dbReference>
<evidence type="ECO:0000256" key="7">
    <source>
        <dbReference type="ARBA" id="ARBA00009903"/>
    </source>
</evidence>
<evidence type="ECO:0000256" key="18">
    <source>
        <dbReference type="ARBA" id="ARBA00022833"/>
    </source>
</evidence>
<evidence type="ECO:0000259" key="37">
    <source>
        <dbReference type="PROSITE" id="PS50081"/>
    </source>
</evidence>
<reference evidence="39 40" key="1">
    <citation type="journal article" date="2021" name="G3 (Bethesda)">
        <title>Improved contiguity of the threespine stickleback genome using long-read sequencing.</title>
        <authorList>
            <person name="Nath S."/>
            <person name="Shaw D.E."/>
            <person name="White M.A."/>
        </authorList>
    </citation>
    <scope>NUCLEOTIDE SEQUENCE [LARGE SCALE GENOMIC DNA]</scope>
    <source>
        <strain evidence="39 40">Lake Benthic</strain>
    </source>
</reference>
<dbReference type="Gene3D" id="1.20.5.340">
    <property type="match status" value="1"/>
</dbReference>
<sequence>MSLKTLIPYSVVTHRMGLLKRNNFSFHSFYFLPTLIFFFPDKDTISKIRDLRMKAVDYEVVKVIGRGAFGEVQLVRHKATCKVYAMKLLSKFEMIKRSDSAFFWEERDIMAFANSSWVVQLFFAFQDDRYLYMVMEYMPGGDLVNLMSNYDVPEKWARFYTAEVVLALDGIHSMGFIHRDVKPDNMLLDKAGHLKLADFGTCMKMNKDGMVRCDTAVGTPDYISPEVLKSQGGDGYYGRECDWWSVGVFLYEMLVGDTPFYADSLVGTYSKIMNHKNALNFPDDSDISNDAKNLICAFLTDREVRLGRNGFDEIKRHPFFKNDQWTWENIRDTAAPVVPELSSDVDTSNFDDIEEDRGEEETFPIPKAFVGNQLPFVGFTYYSSQQNAALDVIYFYFLVSSLKEQLEDMKKISQNSQASNDKMVQLQNQMEEANDLLRAESDTAARLRKSHTEMAKSMSQLESLNRELQERSRAADSEKAQLEKELLLLQSSLDSERRNYSLGSEEIRELQGDLLTHQHKSGAPIRHHTYILSDEKNNLEIDLNYKLKTLQQRLEQEQTEHRVTRAQLTDKYESIEEAKSAATNGMQLLCRSLSESRVVEVEKQCSMLEFDLKQSVQKMEQLMKQKERLEDEVMNLQLQGEQESSKRVQTQNDLKGRMQEVDRLRCSEKQLKQEINASLESKRSLEFQLAQYRGNEGQMRELQDQLEAEQYFSTLYKTQVKELKEEIEEKNRQVQETHKRVQELCSERDSLSAQLDLTVTKAESEQLARALQEEQYFELSQENKKAISRHKQDIGEKEATIARLEESNNTLTKAVENLNYAAEKEEISNTIKSNYEKILNTERTLKTQVKMHRFSRQVFEKALAAVNKLAEIMNRKDMKLDQKKKGSTADLRKKEKENRKLQLELNQEKEKFNHMAIKYQKELSEMQAQLSEESTYRNELQMQLDSKESDIEQLREKLNDLQLRMDTSSVTSLQTDETDGNIAGRDDGYFFTRSETPLSIRMEEAGWILGLICRLLCTPESVFMFVGSVSSQFVLFFPLFLQYVVVSSKKILFYNNEEDKELSNPSMVLDIDKLFHVRPVTQGDVYRAETEEIPRIFQILYANEGECRKEAEMEAVPQGDKTNCLPHKGHEFIPTLYHFPSNCEACSKPLWHVFKPPPALECRRCHVKCHKDHLDKKEDLIAPCKVNYDVTSARDMLLLALTQDEQKKWIGHLGKKIPKTPPSTFSRASPRSMSTRSGPNQSFRKNPKGNTTKLR</sequence>
<keyword evidence="21" id="KW-0333">Golgi apparatus</keyword>
<dbReference type="Gene3D" id="1.20.5.730">
    <property type="entry name" value="Single helix bin"/>
    <property type="match status" value="1"/>
</dbReference>
<dbReference type="FunFam" id="3.30.60.20:FF:000036">
    <property type="entry name" value="Rho-associated protein kinase 1"/>
    <property type="match status" value="1"/>
</dbReference>
<name>A0AAQ4P9I3_GASAC</name>
<dbReference type="CDD" id="cd20874">
    <property type="entry name" value="C1_ROCK1"/>
    <property type="match status" value="1"/>
</dbReference>